<dbReference type="RefSeq" id="WP_204866461.1">
    <property type="nucleotide sequence ID" value="NZ_JAFBBK010000001.1"/>
</dbReference>
<name>A0ABS2KPL8_9NOCA</name>
<evidence type="ECO:0000313" key="3">
    <source>
        <dbReference type="Proteomes" id="UP000703038"/>
    </source>
</evidence>
<proteinExistence type="predicted"/>
<dbReference type="Proteomes" id="UP000703038">
    <property type="component" value="Unassembled WGS sequence"/>
</dbReference>
<dbReference type="InterPro" id="IPR011256">
    <property type="entry name" value="Reg_factor_effector_dom_sf"/>
</dbReference>
<sequence>MTFRLVARPSMVFGGLVVPGVDPGPEGSASDLVVFLRERIREREPEDADVYTVYVPDQRGVCNVVVGVPRGNVDDVPIGDVFVTVPSGAFAVFTPSMTLPDRAEDAWAQAEDAIADGSIVRAGGVEFECLAPDGNVEIFVSVSLQ</sequence>
<dbReference type="Gene3D" id="3.20.80.10">
    <property type="entry name" value="Regulatory factor, effector binding domain"/>
    <property type="match status" value="1"/>
</dbReference>
<organism evidence="2 3">
    <name type="scientific">Rhodococcoides corynebacterioides</name>
    <dbReference type="NCBI Taxonomy" id="53972"/>
    <lineage>
        <taxon>Bacteria</taxon>
        <taxon>Bacillati</taxon>
        <taxon>Actinomycetota</taxon>
        <taxon>Actinomycetes</taxon>
        <taxon>Mycobacteriales</taxon>
        <taxon>Nocardiaceae</taxon>
        <taxon>Rhodococcoides</taxon>
    </lineage>
</organism>
<gene>
    <name evidence="2" type="ORF">JOE42_000496</name>
</gene>
<keyword evidence="3" id="KW-1185">Reference proteome</keyword>
<reference evidence="2 3" key="1">
    <citation type="submission" date="2021-01" db="EMBL/GenBank/DDBJ databases">
        <title>Genomics of switchgrass bacterial isolates.</title>
        <authorList>
            <person name="Shade A."/>
        </authorList>
    </citation>
    <scope>NUCLEOTIDE SEQUENCE [LARGE SCALE GENOMIC DNA]</scope>
    <source>
        <strain evidence="2 3">PvP111</strain>
    </source>
</reference>
<dbReference type="Pfam" id="PF14526">
    <property type="entry name" value="Cass2"/>
    <property type="match status" value="1"/>
</dbReference>
<protein>
    <submittedName>
        <fullName evidence="2">Transcriptional regulator YdeE</fullName>
    </submittedName>
</protein>
<accession>A0ABS2KPL8</accession>
<dbReference type="InterPro" id="IPR029441">
    <property type="entry name" value="Cass2"/>
</dbReference>
<comment type="caution">
    <text evidence="2">The sequence shown here is derived from an EMBL/GenBank/DDBJ whole genome shotgun (WGS) entry which is preliminary data.</text>
</comment>
<evidence type="ECO:0000313" key="2">
    <source>
        <dbReference type="EMBL" id="MBM7413763.1"/>
    </source>
</evidence>
<evidence type="ECO:0000259" key="1">
    <source>
        <dbReference type="Pfam" id="PF14526"/>
    </source>
</evidence>
<dbReference type="EMBL" id="JAFBBK010000001">
    <property type="protein sequence ID" value="MBM7413763.1"/>
    <property type="molecule type" value="Genomic_DNA"/>
</dbReference>
<feature type="domain" description="Integron-associated effector binding protein" evidence="1">
    <location>
        <begin position="39"/>
        <end position="141"/>
    </location>
</feature>